<evidence type="ECO:0000313" key="2">
    <source>
        <dbReference type="EMBL" id="QVI19071.1"/>
    </source>
</evidence>
<feature type="domain" description="DUF6892" evidence="1">
    <location>
        <begin position="1"/>
        <end position="139"/>
    </location>
</feature>
<evidence type="ECO:0000259" key="1">
    <source>
        <dbReference type="Pfam" id="PF21832"/>
    </source>
</evidence>
<name>A0ABX8CGJ3_9NOCA</name>
<proteinExistence type="predicted"/>
<dbReference type="EMBL" id="CP074371">
    <property type="protein sequence ID" value="QVI19071.1"/>
    <property type="molecule type" value="Genomic_DNA"/>
</dbReference>
<sequence length="142" mass="16088">MTEFVDFNLKLAVIEELMYGEDPKLAPWSLEETLAAQGFSGDLWQYSFDNFPDQVVPEARAFFESLELPADLLAGVHQLNFDGGCQVYFECCPHWDGESDQFDVHSLDDLRHLPGLKRVVCADLLAPHLQDILRSLGIELVF</sequence>
<dbReference type="Pfam" id="PF21832">
    <property type="entry name" value="DUF6892"/>
    <property type="match status" value="1"/>
</dbReference>
<reference evidence="2 3" key="1">
    <citation type="submission" date="2021-04" db="EMBL/GenBank/DDBJ databases">
        <title>Nocardia tengchongensis.</title>
        <authorList>
            <person name="Zhuang k."/>
            <person name="Ran Y."/>
            <person name="Li W."/>
        </authorList>
    </citation>
    <scope>NUCLEOTIDE SEQUENCE [LARGE SCALE GENOMIC DNA]</scope>
    <source>
        <strain evidence="2 3">CFH S0057</strain>
    </source>
</reference>
<gene>
    <name evidence="2" type="ORF">KHQ06_21655</name>
</gene>
<organism evidence="2 3">
    <name type="scientific">Nocardia tengchongensis</name>
    <dbReference type="NCBI Taxonomy" id="2055889"/>
    <lineage>
        <taxon>Bacteria</taxon>
        <taxon>Bacillati</taxon>
        <taxon>Actinomycetota</taxon>
        <taxon>Actinomycetes</taxon>
        <taxon>Mycobacteriales</taxon>
        <taxon>Nocardiaceae</taxon>
        <taxon>Nocardia</taxon>
    </lineage>
</organism>
<evidence type="ECO:0000313" key="3">
    <source>
        <dbReference type="Proteomes" id="UP000683310"/>
    </source>
</evidence>
<protein>
    <recommendedName>
        <fullName evidence="1">DUF6892 domain-containing protein</fullName>
    </recommendedName>
</protein>
<accession>A0ABX8CGJ3</accession>
<keyword evidence="3" id="KW-1185">Reference proteome</keyword>
<dbReference type="InterPro" id="IPR054187">
    <property type="entry name" value="DUF6892"/>
</dbReference>
<dbReference type="Proteomes" id="UP000683310">
    <property type="component" value="Chromosome"/>
</dbReference>